<dbReference type="EMBL" id="ML979132">
    <property type="protein sequence ID" value="KAF1920862.1"/>
    <property type="molecule type" value="Genomic_DNA"/>
</dbReference>
<evidence type="ECO:0000313" key="2">
    <source>
        <dbReference type="Proteomes" id="UP000800096"/>
    </source>
</evidence>
<keyword evidence="2" id="KW-1185">Reference proteome</keyword>
<accession>A0A6A5QZL9</accession>
<dbReference type="Proteomes" id="UP000800096">
    <property type="component" value="Unassembled WGS sequence"/>
</dbReference>
<gene>
    <name evidence="1" type="ORF">BDU57DRAFT_553137</name>
</gene>
<protein>
    <recommendedName>
        <fullName evidence="3">Aminoglycoside phosphotransferase domain-containing protein</fullName>
    </recommendedName>
</protein>
<reference evidence="1" key="1">
    <citation type="journal article" date="2020" name="Stud. Mycol.">
        <title>101 Dothideomycetes genomes: a test case for predicting lifestyles and emergence of pathogens.</title>
        <authorList>
            <person name="Haridas S."/>
            <person name="Albert R."/>
            <person name="Binder M."/>
            <person name="Bloem J."/>
            <person name="Labutti K."/>
            <person name="Salamov A."/>
            <person name="Andreopoulos B."/>
            <person name="Baker S."/>
            <person name="Barry K."/>
            <person name="Bills G."/>
            <person name="Bluhm B."/>
            <person name="Cannon C."/>
            <person name="Castanera R."/>
            <person name="Culley D."/>
            <person name="Daum C."/>
            <person name="Ezra D."/>
            <person name="Gonzalez J."/>
            <person name="Henrissat B."/>
            <person name="Kuo A."/>
            <person name="Liang C."/>
            <person name="Lipzen A."/>
            <person name="Lutzoni F."/>
            <person name="Magnuson J."/>
            <person name="Mondo S."/>
            <person name="Nolan M."/>
            <person name="Ohm R."/>
            <person name="Pangilinan J."/>
            <person name="Park H.-J."/>
            <person name="Ramirez L."/>
            <person name="Alfaro M."/>
            <person name="Sun H."/>
            <person name="Tritt A."/>
            <person name="Yoshinaga Y."/>
            <person name="Zwiers L.-H."/>
            <person name="Turgeon B."/>
            <person name="Goodwin S."/>
            <person name="Spatafora J."/>
            <person name="Crous P."/>
            <person name="Grigoriev I."/>
        </authorList>
    </citation>
    <scope>NUCLEOTIDE SEQUENCE</scope>
    <source>
        <strain evidence="1">HMLAC05119</strain>
    </source>
</reference>
<dbReference type="InterPro" id="IPR011009">
    <property type="entry name" value="Kinase-like_dom_sf"/>
</dbReference>
<dbReference type="OrthoDB" id="4177236at2759"/>
<evidence type="ECO:0008006" key="3">
    <source>
        <dbReference type="Google" id="ProtNLM"/>
    </source>
</evidence>
<organism evidence="1 2">
    <name type="scientific">Ampelomyces quisqualis</name>
    <name type="common">Powdery mildew agent</name>
    <dbReference type="NCBI Taxonomy" id="50730"/>
    <lineage>
        <taxon>Eukaryota</taxon>
        <taxon>Fungi</taxon>
        <taxon>Dikarya</taxon>
        <taxon>Ascomycota</taxon>
        <taxon>Pezizomycotina</taxon>
        <taxon>Dothideomycetes</taxon>
        <taxon>Pleosporomycetidae</taxon>
        <taxon>Pleosporales</taxon>
        <taxon>Pleosporineae</taxon>
        <taxon>Phaeosphaeriaceae</taxon>
        <taxon>Ampelomyces</taxon>
    </lineage>
</organism>
<name>A0A6A5QZL9_AMPQU</name>
<dbReference type="AlphaFoldDB" id="A0A6A5QZL9"/>
<dbReference type="SUPFAM" id="SSF56112">
    <property type="entry name" value="Protein kinase-like (PK-like)"/>
    <property type="match status" value="1"/>
</dbReference>
<proteinExistence type="predicted"/>
<sequence length="266" mass="30721">MTDDVEIDLGPLFESYGSKYSRMREVINARQRQRCQVSKINAIVGRGKTLSASSGRIVTRIHPNIVVKIGQGLDLNEMVIIEHIHWFSESFPSPQPLGSVAYDGTTYHFMTFIEGRSLQDLWPSLSTHLKSDVRDQLSSILLDLRALTLPTEQFGTGIPPRCKDVRRWVRCSVGPIHNEDDFNDFLLSTIKPRIAQTYKDFMRRKIDLHPRNVVAEFHDGHIMVKEYWEYVKSLNTVSSVDEDDWRHYLPVKGMGEYCILYNFKCL</sequence>
<evidence type="ECO:0000313" key="1">
    <source>
        <dbReference type="EMBL" id="KAF1920862.1"/>
    </source>
</evidence>